<accession>A0A381PE74</accession>
<dbReference type="InterPro" id="IPR024185">
    <property type="entry name" value="FTHF_cligase-like_sf"/>
</dbReference>
<organism evidence="3">
    <name type="scientific">marine metagenome</name>
    <dbReference type="NCBI Taxonomy" id="408172"/>
    <lineage>
        <taxon>unclassified sequences</taxon>
        <taxon>metagenomes</taxon>
        <taxon>ecological metagenomes</taxon>
    </lineage>
</organism>
<dbReference type="PANTHER" id="PTHR43682:SF1">
    <property type="entry name" value="LACTATE UTILIZATION PROTEIN C"/>
    <property type="match status" value="1"/>
</dbReference>
<dbReference type="PANTHER" id="PTHR43682">
    <property type="entry name" value="LACTATE UTILIZATION PROTEIN C"/>
    <property type="match status" value="1"/>
</dbReference>
<dbReference type="SUPFAM" id="SSF100950">
    <property type="entry name" value="NagB/RpiA/CoA transferase-like"/>
    <property type="match status" value="1"/>
</dbReference>
<name>A0A381PE74_9ZZZZ</name>
<dbReference type="InterPro" id="IPR003741">
    <property type="entry name" value="LUD_dom"/>
</dbReference>
<dbReference type="Gene3D" id="3.40.50.10420">
    <property type="entry name" value="NagB/RpiA/CoA transferase-like"/>
    <property type="match status" value="1"/>
</dbReference>
<dbReference type="Pfam" id="PF02589">
    <property type="entry name" value="LUD_dom"/>
    <property type="match status" value="1"/>
</dbReference>
<sequence>MSDERVSKRARARILDRVREANQEREPVEHPGTLPDALEPPGPFGDAGRSDPVGAFEDRLRAAGGEVVRLADEAAARKWLEEFAREFESVSVGVGVPDTLQPALPKAQPSEAALGVSVAVGASAQTGSLVLSSKEGRRSQLLPPVHLIWVRAGDVHTTLGDALQACREDLPATLALHSGPSKSADIGQILVTGVHGPGRIIAAVLLGPRP</sequence>
<feature type="region of interest" description="Disordered" evidence="1">
    <location>
        <begin position="1"/>
        <end position="53"/>
    </location>
</feature>
<evidence type="ECO:0000256" key="1">
    <source>
        <dbReference type="SAM" id="MobiDB-lite"/>
    </source>
</evidence>
<dbReference type="EMBL" id="UINC01000937">
    <property type="protein sequence ID" value="SUZ64527.1"/>
    <property type="molecule type" value="Genomic_DNA"/>
</dbReference>
<protein>
    <recommendedName>
        <fullName evidence="2">LUD domain-containing protein</fullName>
    </recommendedName>
</protein>
<gene>
    <name evidence="3" type="ORF">METZ01_LOCUS17381</name>
</gene>
<evidence type="ECO:0000313" key="3">
    <source>
        <dbReference type="EMBL" id="SUZ64527.1"/>
    </source>
</evidence>
<dbReference type="InterPro" id="IPR037171">
    <property type="entry name" value="NagB/RpiA_transferase-like"/>
</dbReference>
<evidence type="ECO:0000259" key="2">
    <source>
        <dbReference type="Pfam" id="PF02589"/>
    </source>
</evidence>
<feature type="domain" description="LUD" evidence="2">
    <location>
        <begin position="111"/>
        <end position="201"/>
    </location>
</feature>
<reference evidence="3" key="1">
    <citation type="submission" date="2018-05" db="EMBL/GenBank/DDBJ databases">
        <authorList>
            <person name="Lanie J.A."/>
            <person name="Ng W.-L."/>
            <person name="Kazmierczak K.M."/>
            <person name="Andrzejewski T.M."/>
            <person name="Davidsen T.M."/>
            <person name="Wayne K.J."/>
            <person name="Tettelin H."/>
            <person name="Glass J.I."/>
            <person name="Rusch D."/>
            <person name="Podicherti R."/>
            <person name="Tsui H.-C.T."/>
            <person name="Winkler M.E."/>
        </authorList>
    </citation>
    <scope>NUCLEOTIDE SEQUENCE</scope>
</reference>
<dbReference type="AlphaFoldDB" id="A0A381PE74"/>
<proteinExistence type="predicted"/>
<feature type="compositionally biased region" description="Basic and acidic residues" evidence="1">
    <location>
        <begin position="1"/>
        <end position="29"/>
    </location>
</feature>